<reference evidence="1 2" key="1">
    <citation type="submission" date="2013-05" db="EMBL/GenBank/DDBJ databases">
        <title>Complete genome sequence of the lipase-producing bacterium Photobacterium gaetbulicola Gung47.</title>
        <authorList>
            <person name="Kim Y.-O."/>
        </authorList>
    </citation>
    <scope>NUCLEOTIDE SEQUENCE [LARGE SCALE GENOMIC DNA]</scope>
    <source>
        <strain evidence="1 2">Gung47</strain>
    </source>
</reference>
<dbReference type="KEGG" id="pgb:H744_1c1165"/>
<dbReference type="Gene3D" id="3.90.1150.30">
    <property type="match status" value="1"/>
</dbReference>
<dbReference type="Pfam" id="PF04237">
    <property type="entry name" value="YjbR"/>
    <property type="match status" value="1"/>
</dbReference>
<dbReference type="HOGENOM" id="CLU_105851_1_1_6"/>
<dbReference type="PATRIC" id="fig|658445.3.peg.1255"/>
<dbReference type="Proteomes" id="UP000032303">
    <property type="component" value="Chromosome 1"/>
</dbReference>
<evidence type="ECO:0000313" key="2">
    <source>
        <dbReference type="Proteomes" id="UP000032303"/>
    </source>
</evidence>
<dbReference type="STRING" id="658445.H744_1c1165"/>
<dbReference type="PANTHER" id="PTHR35145">
    <property type="entry name" value="CYTOPLASMIC PROTEIN-RELATED"/>
    <property type="match status" value="1"/>
</dbReference>
<accession>A0A0C5WT56</accession>
<sequence length="124" mass="14038">MMRSAMNKEQIIEFILTLPEAELDYPFGTDVMVFKVLGKMFALIIVNDGIVDINLKGAPADNEALASMFTAIRPGYHMNKKHWITVSVTEEIEDGMLKGLIDRSYDLVVAKLKKADRERLAIHR</sequence>
<dbReference type="PANTHER" id="PTHR35145:SF1">
    <property type="entry name" value="CYTOPLASMIC PROTEIN"/>
    <property type="match status" value="1"/>
</dbReference>
<gene>
    <name evidence="1" type="ORF">H744_1c1165</name>
</gene>
<evidence type="ECO:0008006" key="3">
    <source>
        <dbReference type="Google" id="ProtNLM"/>
    </source>
</evidence>
<protein>
    <recommendedName>
        <fullName evidence="3">MmcQ-like protein</fullName>
    </recommendedName>
</protein>
<dbReference type="InterPro" id="IPR038056">
    <property type="entry name" value="YjbR-like_sf"/>
</dbReference>
<dbReference type="EMBL" id="CP005973">
    <property type="protein sequence ID" value="AJR06190.1"/>
    <property type="molecule type" value="Genomic_DNA"/>
</dbReference>
<name>A0A0C5WT56_9GAMM</name>
<dbReference type="InterPro" id="IPR007351">
    <property type="entry name" value="YjbR"/>
</dbReference>
<dbReference type="AlphaFoldDB" id="A0A0C5WT56"/>
<evidence type="ECO:0000313" key="1">
    <source>
        <dbReference type="EMBL" id="AJR06190.1"/>
    </source>
</evidence>
<organism evidence="1 2">
    <name type="scientific">Photobacterium gaetbulicola Gung47</name>
    <dbReference type="NCBI Taxonomy" id="658445"/>
    <lineage>
        <taxon>Bacteria</taxon>
        <taxon>Pseudomonadati</taxon>
        <taxon>Pseudomonadota</taxon>
        <taxon>Gammaproteobacteria</taxon>
        <taxon>Vibrionales</taxon>
        <taxon>Vibrionaceae</taxon>
        <taxon>Photobacterium</taxon>
    </lineage>
</organism>
<keyword evidence="2" id="KW-1185">Reference proteome</keyword>
<dbReference type="InterPro" id="IPR058532">
    <property type="entry name" value="YjbR/MT2646/Rv2570-like"/>
</dbReference>
<proteinExistence type="predicted"/>
<dbReference type="SUPFAM" id="SSF142906">
    <property type="entry name" value="YjbR-like"/>
    <property type="match status" value="1"/>
</dbReference>